<evidence type="ECO:0000256" key="10">
    <source>
        <dbReference type="ARBA" id="ARBA00023004"/>
    </source>
</evidence>
<dbReference type="PANTHER" id="PTHR30529:SF4">
    <property type="entry name" value="SUPEROXIDE OXIDASE CYBB"/>
    <property type="match status" value="1"/>
</dbReference>
<dbReference type="EMBL" id="CP009458">
    <property type="protein sequence ID" value="AIR62115.1"/>
    <property type="molecule type" value="Genomic_DNA"/>
</dbReference>
<dbReference type="GO" id="GO:0046872">
    <property type="term" value="F:metal ion binding"/>
    <property type="evidence" value="ECO:0007669"/>
    <property type="project" value="UniProtKB-KW"/>
</dbReference>
<comment type="similarity">
    <text evidence="12">Belongs to the cytochrome b561 family.</text>
</comment>
<dbReference type="InterPro" id="IPR016174">
    <property type="entry name" value="Di-haem_cyt_TM"/>
</dbReference>
<keyword evidence="11 13" id="KW-0472">Membrane</keyword>
<dbReference type="RefSeq" id="WP_039293057.1">
    <property type="nucleotide sequence ID" value="NZ_CP009458.1"/>
</dbReference>
<dbReference type="GO" id="GO:0020037">
    <property type="term" value="F:heme binding"/>
    <property type="evidence" value="ECO:0007669"/>
    <property type="project" value="TreeGrafter"/>
</dbReference>
<evidence type="ECO:0000256" key="6">
    <source>
        <dbReference type="ARBA" id="ARBA00022692"/>
    </source>
</evidence>
<accession>A0AAN0S773</accession>
<evidence type="ECO:0000256" key="2">
    <source>
        <dbReference type="ARBA" id="ARBA00004651"/>
    </source>
</evidence>
<evidence type="ECO:0000313" key="16">
    <source>
        <dbReference type="Proteomes" id="UP000029516"/>
    </source>
</evidence>
<dbReference type="AlphaFoldDB" id="A0AAN0S773"/>
<sequence>MRTKYTSVQISIHWLVFLLVVGAYCAMELRGFAPRSYRPLINSIHFTCGISVLVLMVARLLVRIKYRAPAIVPKPHPAVTGISHLVHTIVYLMFIALPVLGFLAMYYRGSDWVAFGLQMPVAAVPDEDLEFSIKSWHELIANTGYFVIGLHAFGALFHHYVWKDNTLLRMMPGKRQQP</sequence>
<comment type="cofactor">
    <cofactor evidence="1">
        <name>heme b</name>
        <dbReference type="ChEBI" id="CHEBI:60344"/>
    </cofactor>
</comment>
<dbReference type="GO" id="GO:0022904">
    <property type="term" value="P:respiratory electron transport chain"/>
    <property type="evidence" value="ECO:0007669"/>
    <property type="project" value="InterPro"/>
</dbReference>
<keyword evidence="7" id="KW-0479">Metal-binding</keyword>
<keyword evidence="9 13" id="KW-1133">Transmembrane helix</keyword>
<feature type="transmembrane region" description="Helical" evidence="13">
    <location>
        <begin position="44"/>
        <end position="62"/>
    </location>
</feature>
<dbReference type="GO" id="GO:0005886">
    <property type="term" value="C:plasma membrane"/>
    <property type="evidence" value="ECO:0007669"/>
    <property type="project" value="UniProtKB-SubCell"/>
</dbReference>
<keyword evidence="5" id="KW-0349">Heme</keyword>
<feature type="transmembrane region" description="Helical" evidence="13">
    <location>
        <begin position="12"/>
        <end position="32"/>
    </location>
</feature>
<reference evidence="15 16" key="1">
    <citation type="submission" date="2014-09" db="EMBL/GenBank/DDBJ databases">
        <authorList>
            <person name="Chan K.-G."/>
        </authorList>
    </citation>
    <scope>NUCLEOTIDE SEQUENCE [LARGE SCALE GENOMIC DNA]</scope>
    <source>
        <strain evidence="15 16">M006</strain>
    </source>
</reference>
<comment type="subcellular location">
    <subcellularLocation>
        <location evidence="2">Cell membrane</location>
        <topology evidence="2">Multi-pass membrane protein</topology>
    </subcellularLocation>
</comment>
<evidence type="ECO:0000256" key="4">
    <source>
        <dbReference type="ARBA" id="ARBA00022475"/>
    </source>
</evidence>
<dbReference type="InterPro" id="IPR052168">
    <property type="entry name" value="Cytochrome_b561_oxidase"/>
</dbReference>
<name>A0AAN0S773_9ENTR</name>
<dbReference type="KEGG" id="cem:LH23_16080"/>
<evidence type="ECO:0000256" key="9">
    <source>
        <dbReference type="ARBA" id="ARBA00022989"/>
    </source>
</evidence>
<evidence type="ECO:0000256" key="1">
    <source>
        <dbReference type="ARBA" id="ARBA00001970"/>
    </source>
</evidence>
<evidence type="ECO:0000256" key="12">
    <source>
        <dbReference type="ARBA" id="ARBA00037975"/>
    </source>
</evidence>
<evidence type="ECO:0000259" key="14">
    <source>
        <dbReference type="Pfam" id="PF01292"/>
    </source>
</evidence>
<dbReference type="PANTHER" id="PTHR30529">
    <property type="entry name" value="CYTOCHROME B561"/>
    <property type="match status" value="1"/>
</dbReference>
<keyword evidence="3" id="KW-0813">Transport</keyword>
<keyword evidence="6 13" id="KW-0812">Transmembrane</keyword>
<keyword evidence="10" id="KW-0408">Iron</keyword>
<dbReference type="GO" id="GO:0009055">
    <property type="term" value="F:electron transfer activity"/>
    <property type="evidence" value="ECO:0007669"/>
    <property type="project" value="InterPro"/>
</dbReference>
<proteinExistence type="inferred from homology"/>
<feature type="transmembrane region" description="Helical" evidence="13">
    <location>
        <begin position="139"/>
        <end position="162"/>
    </location>
</feature>
<gene>
    <name evidence="15" type="ORF">LH23_16080</name>
</gene>
<evidence type="ECO:0000256" key="8">
    <source>
        <dbReference type="ARBA" id="ARBA00022982"/>
    </source>
</evidence>
<evidence type="ECO:0000313" key="15">
    <source>
        <dbReference type="EMBL" id="AIR62115.1"/>
    </source>
</evidence>
<evidence type="ECO:0000256" key="7">
    <source>
        <dbReference type="ARBA" id="ARBA00022723"/>
    </source>
</evidence>
<evidence type="ECO:0000256" key="13">
    <source>
        <dbReference type="SAM" id="Phobius"/>
    </source>
</evidence>
<dbReference type="SUPFAM" id="SSF81342">
    <property type="entry name" value="Transmembrane di-heme cytochromes"/>
    <property type="match status" value="1"/>
</dbReference>
<feature type="domain" description="Cytochrome b561 bacterial/Ni-hydrogenase" evidence="14">
    <location>
        <begin position="5"/>
        <end position="173"/>
    </location>
</feature>
<dbReference type="Proteomes" id="UP000029516">
    <property type="component" value="Chromosome"/>
</dbReference>
<keyword evidence="4" id="KW-1003">Cell membrane</keyword>
<organism evidence="15 16">
    <name type="scientific">Cedecea neteri</name>
    <dbReference type="NCBI Taxonomy" id="158822"/>
    <lineage>
        <taxon>Bacteria</taxon>
        <taxon>Pseudomonadati</taxon>
        <taxon>Pseudomonadota</taxon>
        <taxon>Gammaproteobacteria</taxon>
        <taxon>Enterobacterales</taxon>
        <taxon>Enterobacteriaceae</taxon>
        <taxon>Cedecea</taxon>
    </lineage>
</organism>
<feature type="transmembrane region" description="Helical" evidence="13">
    <location>
        <begin position="82"/>
        <end position="107"/>
    </location>
</feature>
<dbReference type="InterPro" id="IPR011577">
    <property type="entry name" value="Cyt_b561_bac/Ni-Hgenase"/>
</dbReference>
<evidence type="ECO:0000256" key="3">
    <source>
        <dbReference type="ARBA" id="ARBA00022448"/>
    </source>
</evidence>
<evidence type="ECO:0000256" key="11">
    <source>
        <dbReference type="ARBA" id="ARBA00023136"/>
    </source>
</evidence>
<protein>
    <submittedName>
        <fullName evidence="15">Cytochrome b561</fullName>
    </submittedName>
</protein>
<dbReference type="Pfam" id="PF01292">
    <property type="entry name" value="Ni_hydr_CYTB"/>
    <property type="match status" value="1"/>
</dbReference>
<keyword evidence="8" id="KW-0249">Electron transport</keyword>
<evidence type="ECO:0000256" key="5">
    <source>
        <dbReference type="ARBA" id="ARBA00022617"/>
    </source>
</evidence>
<dbReference type="NCBIfam" id="NF008566">
    <property type="entry name" value="PRK11513.1"/>
    <property type="match status" value="1"/>
</dbReference>